<sequence length="45" mass="5119">MVKLYIAAVRITRRGAWRKDAKAVEELEDEYIEATGGRSEAPRLV</sequence>
<name>A0A6C2UJP5_9BACT</name>
<evidence type="ECO:0000313" key="1">
    <source>
        <dbReference type="EMBL" id="VGO20452.1"/>
    </source>
</evidence>
<keyword evidence="2" id="KW-1185">Reference proteome</keyword>
<accession>A0A6C2UJP5</accession>
<dbReference type="AlphaFoldDB" id="A0A6C2UJP5"/>
<protein>
    <submittedName>
        <fullName evidence="1">Uncharacterized protein</fullName>
    </submittedName>
</protein>
<dbReference type="EMBL" id="CAAHFH010000001">
    <property type="protein sequence ID" value="VGO20452.1"/>
    <property type="molecule type" value="Genomic_DNA"/>
</dbReference>
<organism evidence="1 2">
    <name type="scientific">Pontiella sulfatireligans</name>
    <dbReference type="NCBI Taxonomy" id="2750658"/>
    <lineage>
        <taxon>Bacteria</taxon>
        <taxon>Pseudomonadati</taxon>
        <taxon>Kiritimatiellota</taxon>
        <taxon>Kiritimatiellia</taxon>
        <taxon>Kiritimatiellales</taxon>
        <taxon>Pontiellaceae</taxon>
        <taxon>Pontiella</taxon>
    </lineage>
</organism>
<proteinExistence type="predicted"/>
<gene>
    <name evidence="1" type="ORF">SCARR_02515</name>
</gene>
<evidence type="ECO:0000313" key="2">
    <source>
        <dbReference type="Proteomes" id="UP000346198"/>
    </source>
</evidence>
<dbReference type="RefSeq" id="WP_168432847.1">
    <property type="nucleotide sequence ID" value="NZ_CAAHFH010000001.1"/>
</dbReference>
<dbReference type="Proteomes" id="UP000346198">
    <property type="component" value="Unassembled WGS sequence"/>
</dbReference>
<reference evidence="1 2" key="1">
    <citation type="submission" date="2019-04" db="EMBL/GenBank/DDBJ databases">
        <authorList>
            <person name="Van Vliet M D."/>
        </authorList>
    </citation>
    <scope>NUCLEOTIDE SEQUENCE [LARGE SCALE GENOMIC DNA]</scope>
    <source>
        <strain evidence="1 2">F21</strain>
    </source>
</reference>